<dbReference type="Gene3D" id="3.20.20.140">
    <property type="entry name" value="Metal-dependent hydrolases"/>
    <property type="match status" value="1"/>
</dbReference>
<dbReference type="Pfam" id="PF01979">
    <property type="entry name" value="Amidohydro_1"/>
    <property type="match status" value="1"/>
</dbReference>
<dbReference type="InterPro" id="IPR006680">
    <property type="entry name" value="Amidohydro-rel"/>
</dbReference>
<keyword evidence="10" id="KW-0862">Zinc</keyword>
<dbReference type="InterPro" id="IPR032466">
    <property type="entry name" value="Metal_Hydrolase"/>
</dbReference>
<evidence type="ECO:0000313" key="12">
    <source>
        <dbReference type="EMBL" id="GIH39872.1"/>
    </source>
</evidence>
<organism evidence="12 13">
    <name type="scientific">Microbispora corallina</name>
    <dbReference type="NCBI Taxonomy" id="83302"/>
    <lineage>
        <taxon>Bacteria</taxon>
        <taxon>Bacillati</taxon>
        <taxon>Actinomycetota</taxon>
        <taxon>Actinomycetes</taxon>
        <taxon>Streptosporangiales</taxon>
        <taxon>Streptosporangiaceae</taxon>
        <taxon>Microbispora</taxon>
    </lineage>
</organism>
<name>A0ABQ4FYH8_9ACTN</name>
<keyword evidence="8" id="KW-0479">Metal-binding</keyword>
<evidence type="ECO:0000256" key="1">
    <source>
        <dbReference type="ARBA" id="ARBA00001947"/>
    </source>
</evidence>
<evidence type="ECO:0000256" key="7">
    <source>
        <dbReference type="ARBA" id="ARBA00012863"/>
    </source>
</evidence>
<comment type="function">
    <text evidence="2">Catalyzes the reversible cyclization of carbamoyl aspartate to dihydroorotate.</text>
</comment>
<evidence type="ECO:0000256" key="4">
    <source>
        <dbReference type="ARBA" id="ARBA00010286"/>
    </source>
</evidence>
<accession>A0ABQ4FYH8</accession>
<dbReference type="SUPFAM" id="SSF51338">
    <property type="entry name" value="Composite domain of metallo-dependent hydrolases"/>
    <property type="match status" value="2"/>
</dbReference>
<evidence type="ECO:0000313" key="13">
    <source>
        <dbReference type="Proteomes" id="UP000603904"/>
    </source>
</evidence>
<dbReference type="EC" id="3.5.2.5" evidence="7"/>
<dbReference type="InterPro" id="IPR011059">
    <property type="entry name" value="Metal-dep_hydrolase_composite"/>
</dbReference>
<dbReference type="RefSeq" id="WP_204057362.1">
    <property type="nucleotide sequence ID" value="NZ_BAAAGP010000011.1"/>
</dbReference>
<evidence type="ECO:0000256" key="6">
    <source>
        <dbReference type="ARBA" id="ARBA00011881"/>
    </source>
</evidence>
<proteinExistence type="inferred from homology"/>
<keyword evidence="13" id="KW-1185">Reference proteome</keyword>
<evidence type="ECO:0000259" key="11">
    <source>
        <dbReference type="Pfam" id="PF01979"/>
    </source>
</evidence>
<protein>
    <recommendedName>
        <fullName evidence="7">allantoinase</fullName>
        <ecNumber evidence="7">3.5.2.5</ecNumber>
    </recommendedName>
</protein>
<reference evidence="12 13" key="1">
    <citation type="submission" date="2021-01" db="EMBL/GenBank/DDBJ databases">
        <title>Whole genome shotgun sequence of Microbispora corallina NBRC 16416.</title>
        <authorList>
            <person name="Komaki H."/>
            <person name="Tamura T."/>
        </authorList>
    </citation>
    <scope>NUCLEOTIDE SEQUENCE [LARGE SCALE GENOMIC DNA]</scope>
    <source>
        <strain evidence="12 13">NBRC 16416</strain>
    </source>
</reference>
<gene>
    <name evidence="12" type="primary">allB_2</name>
    <name evidence="12" type="ORF">Mco01_28720</name>
</gene>
<comment type="subunit">
    <text evidence="6">Homotetramer.</text>
</comment>
<dbReference type="Proteomes" id="UP000603904">
    <property type="component" value="Unassembled WGS sequence"/>
</dbReference>
<comment type="caution">
    <text evidence="12">The sequence shown here is derived from an EMBL/GenBank/DDBJ whole genome shotgun (WGS) entry which is preliminary data.</text>
</comment>
<dbReference type="InterPro" id="IPR002195">
    <property type="entry name" value="Dihydroorotase_CS"/>
</dbReference>
<comment type="similarity">
    <text evidence="5">Belongs to the metallo-dependent hydrolases superfamily. Allantoinase family.</text>
</comment>
<dbReference type="InterPro" id="IPR050138">
    <property type="entry name" value="DHOase/Allantoinase_Hydrolase"/>
</dbReference>
<comment type="pathway">
    <text evidence="3">Nitrogen metabolism; (S)-allantoin degradation; allantoate from (S)-allantoin: step 1/1.</text>
</comment>
<comment type="cofactor">
    <cofactor evidence="1">
        <name>Zn(2+)</name>
        <dbReference type="ChEBI" id="CHEBI:29105"/>
    </cofactor>
</comment>
<keyword evidence="9" id="KW-0378">Hydrolase</keyword>
<dbReference type="PANTHER" id="PTHR43668:SF2">
    <property type="entry name" value="ALLANTOINASE"/>
    <property type="match status" value="1"/>
</dbReference>
<feature type="domain" description="Amidohydrolase-related" evidence="11">
    <location>
        <begin position="59"/>
        <end position="432"/>
    </location>
</feature>
<dbReference type="PROSITE" id="PS00482">
    <property type="entry name" value="DIHYDROOROTASE_1"/>
    <property type="match status" value="1"/>
</dbReference>
<dbReference type="SUPFAM" id="SSF51556">
    <property type="entry name" value="Metallo-dependent hydrolases"/>
    <property type="match status" value="1"/>
</dbReference>
<evidence type="ECO:0000256" key="8">
    <source>
        <dbReference type="ARBA" id="ARBA00022723"/>
    </source>
</evidence>
<dbReference type="NCBIfam" id="TIGR03178">
    <property type="entry name" value="allantoinase"/>
    <property type="match status" value="1"/>
</dbReference>
<evidence type="ECO:0000256" key="2">
    <source>
        <dbReference type="ARBA" id="ARBA00002368"/>
    </source>
</evidence>
<comment type="similarity">
    <text evidence="4">Belongs to the metallo-dependent hydrolases superfamily. DHOase family. Class I DHOase subfamily.</text>
</comment>
<evidence type="ECO:0000256" key="10">
    <source>
        <dbReference type="ARBA" id="ARBA00022833"/>
    </source>
</evidence>
<dbReference type="EMBL" id="BOOC01000011">
    <property type="protein sequence ID" value="GIH39872.1"/>
    <property type="molecule type" value="Genomic_DNA"/>
</dbReference>
<evidence type="ECO:0000256" key="9">
    <source>
        <dbReference type="ARBA" id="ARBA00022801"/>
    </source>
</evidence>
<evidence type="ECO:0000256" key="3">
    <source>
        <dbReference type="ARBA" id="ARBA00004968"/>
    </source>
</evidence>
<dbReference type="InterPro" id="IPR017593">
    <property type="entry name" value="Allantoinase"/>
</dbReference>
<dbReference type="PANTHER" id="PTHR43668">
    <property type="entry name" value="ALLANTOINASE"/>
    <property type="match status" value="1"/>
</dbReference>
<sequence>MDDAAPPDLVVLARRAVVGGTEAPAAVSVRDGRIVAVGPYDEGTARSARAVAETGEDEVLLPGLVDPHVHVNEPGHADWEGFDSATRAAAAGGITTLVDMPVDSVPATTDVAALEAKRDAARGRCHVDIGFWGGAHLGNLGELAALHRAGVAGFKCFLADAGAPDLPPVSPAGLVAVMRELRRFDAPLLVHAESADELRRSPAAAGRRYSGFLRSRPPAVEEAAVATVVEAARLTGARAHVVHVSAPGTLPLIEAARRDGVRVTAETCPHYLALTAEEIPDGATEFACCPPIREAAGREALWAALAAGTLGLVVSDHSPCAAGLKHRDTGDFGTAWGGVSSLQLALPVVWTEARLRGVPLARLAEWMSARPARLAGLPGKGAIAPGYDADLCVLAPEETFTVRPEELHHRQPVTPYAGRRLHGVVRRTWLRGRDVDPSRPCGRLLTPTAHRPEDTP</sequence>
<evidence type="ECO:0000256" key="5">
    <source>
        <dbReference type="ARBA" id="ARBA00010368"/>
    </source>
</evidence>